<name>A0A3G2JA44_9ACTN</name>
<dbReference type="PANTHER" id="PTHR46696:SF1">
    <property type="entry name" value="CYTOCHROME P450 YJIB-RELATED"/>
    <property type="match status" value="1"/>
</dbReference>
<keyword evidence="9" id="KW-1185">Reference proteome</keyword>
<dbReference type="InterPro" id="IPR002397">
    <property type="entry name" value="Cyt_P450_B"/>
</dbReference>
<dbReference type="RefSeq" id="WP_121786669.1">
    <property type="nucleotide sequence ID" value="NZ_CP033073.1"/>
</dbReference>
<gene>
    <name evidence="8" type="ORF">D9753_09915</name>
</gene>
<dbReference type="Gene3D" id="1.10.630.10">
    <property type="entry name" value="Cytochrome P450"/>
    <property type="match status" value="1"/>
</dbReference>
<dbReference type="InterPro" id="IPR036396">
    <property type="entry name" value="Cyt_P450_sf"/>
</dbReference>
<evidence type="ECO:0000313" key="9">
    <source>
        <dbReference type="Proteomes" id="UP000268329"/>
    </source>
</evidence>
<dbReference type="GO" id="GO:0016705">
    <property type="term" value="F:oxidoreductase activity, acting on paired donors, with incorporation or reduction of molecular oxygen"/>
    <property type="evidence" value="ECO:0007669"/>
    <property type="project" value="InterPro"/>
</dbReference>
<dbReference type="SUPFAM" id="SSF48264">
    <property type="entry name" value="Cytochrome P450"/>
    <property type="match status" value="1"/>
</dbReference>
<evidence type="ECO:0000256" key="1">
    <source>
        <dbReference type="ARBA" id="ARBA00010617"/>
    </source>
</evidence>
<dbReference type="AlphaFoldDB" id="A0A3G2JA44"/>
<dbReference type="KEGG" id="sdd:D9753_09915"/>
<sequence length="412" mass="45773">MPLDPAPVPPSAPSPPQVRFWPVDDLPALDPDPFLDEVLREEPVTRIKLPYGEGHAWLVTRYEDIRFVVSDPRFSREQVVGRDVTSMRPAPVASQTAGLQYIDPPRHNRLRRVVARAFTGGSMRRLRPLAERRAAELLDGMERAGAPADLMEHLHGPFPIAVIRDFLGVDEKDWHRWAETGEALLSAGAESEKRAAQVARANRARIAELLQRRREEPRDDLAGVLAQAVGTGEITDDEAISLATAVQVSGGHAVRNNSGSMMYALLTHPGHMDRLRREPELLPRAVDELFRYVPHRNGVGIPRVAVEDVTVGGRLIRAGEVVYNAYVAANRDPEVFPDPDALDFDRENRAHLAFGHGPHHCLAAIMARMEAEVVIGTVLTRFPGIRLAVPPEEVEFQRQGLIRGPRTLPVTW</sequence>
<evidence type="ECO:0000256" key="4">
    <source>
        <dbReference type="ARBA" id="ARBA00023002"/>
    </source>
</evidence>
<evidence type="ECO:0000256" key="6">
    <source>
        <dbReference type="ARBA" id="ARBA00023033"/>
    </source>
</evidence>
<dbReference type="PRINTS" id="PR00359">
    <property type="entry name" value="BP450"/>
</dbReference>
<dbReference type="GO" id="GO:0020037">
    <property type="term" value="F:heme binding"/>
    <property type="evidence" value="ECO:0007669"/>
    <property type="project" value="InterPro"/>
</dbReference>
<organism evidence="8 9">
    <name type="scientific">Streptomyces dangxiongensis</name>
    <dbReference type="NCBI Taxonomy" id="1442032"/>
    <lineage>
        <taxon>Bacteria</taxon>
        <taxon>Bacillati</taxon>
        <taxon>Actinomycetota</taxon>
        <taxon>Actinomycetes</taxon>
        <taxon>Kitasatosporales</taxon>
        <taxon>Streptomycetaceae</taxon>
        <taxon>Streptomyces</taxon>
    </lineage>
</organism>
<evidence type="ECO:0000313" key="8">
    <source>
        <dbReference type="EMBL" id="AYN39170.1"/>
    </source>
</evidence>
<dbReference type="EMBL" id="CP033073">
    <property type="protein sequence ID" value="AYN39170.1"/>
    <property type="molecule type" value="Genomic_DNA"/>
</dbReference>
<dbReference type="InterPro" id="IPR017972">
    <property type="entry name" value="Cyt_P450_CS"/>
</dbReference>
<keyword evidence="5 7" id="KW-0408">Iron</keyword>
<dbReference type="InterPro" id="IPR001128">
    <property type="entry name" value="Cyt_P450"/>
</dbReference>
<dbReference type="Proteomes" id="UP000268329">
    <property type="component" value="Chromosome"/>
</dbReference>
<proteinExistence type="inferred from homology"/>
<dbReference type="GO" id="GO:0005506">
    <property type="term" value="F:iron ion binding"/>
    <property type="evidence" value="ECO:0007669"/>
    <property type="project" value="InterPro"/>
</dbReference>
<keyword evidence="4 7" id="KW-0560">Oxidoreductase</keyword>
<accession>A0A3G2JA44</accession>
<dbReference type="CDD" id="cd11031">
    <property type="entry name" value="Cyp158A-like"/>
    <property type="match status" value="1"/>
</dbReference>
<dbReference type="Pfam" id="PF00067">
    <property type="entry name" value="p450"/>
    <property type="match status" value="1"/>
</dbReference>
<dbReference type="GO" id="GO:0004497">
    <property type="term" value="F:monooxygenase activity"/>
    <property type="evidence" value="ECO:0007669"/>
    <property type="project" value="UniProtKB-KW"/>
</dbReference>
<reference evidence="8 9" key="1">
    <citation type="submission" date="2018-10" db="EMBL/GenBank/DDBJ databases">
        <title>The genome of Streptomyces dangxiongensis Z022.</title>
        <authorList>
            <person name="Zhang B."/>
        </authorList>
    </citation>
    <scope>NUCLEOTIDE SEQUENCE [LARGE SCALE GENOMIC DNA]</scope>
    <source>
        <strain evidence="8 9">Z022</strain>
    </source>
</reference>
<keyword evidence="6 7" id="KW-0503">Monooxygenase</keyword>
<evidence type="ECO:0000256" key="5">
    <source>
        <dbReference type="ARBA" id="ARBA00023004"/>
    </source>
</evidence>
<dbReference type="PANTHER" id="PTHR46696">
    <property type="entry name" value="P450, PUTATIVE (EUROFUNG)-RELATED"/>
    <property type="match status" value="1"/>
</dbReference>
<evidence type="ECO:0000256" key="3">
    <source>
        <dbReference type="ARBA" id="ARBA00022723"/>
    </source>
</evidence>
<keyword evidence="3 7" id="KW-0479">Metal-binding</keyword>
<dbReference type="OrthoDB" id="141712at2"/>
<evidence type="ECO:0000256" key="7">
    <source>
        <dbReference type="RuleBase" id="RU000461"/>
    </source>
</evidence>
<dbReference type="FunFam" id="1.10.630.10:FF:000018">
    <property type="entry name" value="Cytochrome P450 monooxygenase"/>
    <property type="match status" value="1"/>
</dbReference>
<comment type="similarity">
    <text evidence="1 7">Belongs to the cytochrome P450 family.</text>
</comment>
<keyword evidence="2 7" id="KW-0349">Heme</keyword>
<evidence type="ECO:0000256" key="2">
    <source>
        <dbReference type="ARBA" id="ARBA00022617"/>
    </source>
</evidence>
<protein>
    <submittedName>
        <fullName evidence="8">Cytochrome P450</fullName>
    </submittedName>
</protein>
<dbReference type="PROSITE" id="PS00086">
    <property type="entry name" value="CYTOCHROME_P450"/>
    <property type="match status" value="1"/>
</dbReference>